<sequence length="456" mass="52917">MVLRDNSNAKEVPEDVVTVEQIDGTWWFVGPDGDRFVTLGVNHIEPHLWLGSYNEAETLERHGEDFTTMYDTFNPYGDAAEDWIETIVEKVTALGFNSFGRHVQAGVPHQYYADDIYYVAPMNTAPIASWKQVQENAFKLFGPFPDPFSDEFERDVAHRVEQVCLKHRAEENLLGYFYADLPWWQLRPDEQRDYDEHTFIFPWATAIIQMDADAAGKQRWVEVLQDAYHSASEAADVYNIDADSWDDLAETKDWFDPTDDESVYEDLLTLMRGVADRWYGLHEEYIRQYDGKHLILGDKQNFIPEWLFPFLEEYVDVTLIQKYEPFEAHHETVERLYEKTGNPIVNGDGSFSIVRDEQSVAGSKGYHFDTEEEVGEAYRQYVRKSLEQPYMLGWHHCGVIEQWDDSERGDIETSETGFLDPYETEYDVITDHIEEANRMAAQWHGDVAADGGVEDE</sequence>
<dbReference type="Proteomes" id="UP000236584">
    <property type="component" value="Plasmid unnamed3"/>
</dbReference>
<dbReference type="GeneID" id="35595169"/>
<keyword evidence="2" id="KW-1185">Reference proteome</keyword>
<evidence type="ECO:0000313" key="1">
    <source>
        <dbReference type="EMBL" id="AUV84548.1"/>
    </source>
</evidence>
<geneLocation type="plasmid" evidence="1">
    <name>unnamed3</name>
</geneLocation>
<dbReference type="OrthoDB" id="350155at2157"/>
<keyword evidence="1" id="KW-0614">Plasmid</keyword>
<dbReference type="EMBL" id="CP026312">
    <property type="protein sequence ID" value="AUV84548.1"/>
    <property type="molecule type" value="Genomic_DNA"/>
</dbReference>
<proteinExistence type="predicted"/>
<dbReference type="Gene3D" id="3.20.20.80">
    <property type="entry name" value="Glycosidases"/>
    <property type="match status" value="1"/>
</dbReference>
<gene>
    <name evidence="1" type="ORF">C2R22_23715</name>
</gene>
<accession>A0A2I8VRK3</accession>
<dbReference type="AlphaFoldDB" id="A0A2I8VRK3"/>
<reference evidence="1 2" key="1">
    <citation type="submission" date="2018-01" db="EMBL/GenBank/DDBJ databases">
        <title>Complete genome sequence of Salinigranum rubrum GX10T, an extremely halophilic archaeon isolated from a marine solar saltern.</title>
        <authorList>
            <person name="Han S."/>
        </authorList>
    </citation>
    <scope>NUCLEOTIDE SEQUENCE [LARGE SCALE GENOMIC DNA]</scope>
    <source>
        <strain evidence="1 2">GX10</strain>
        <plasmid evidence="2">Plasmid unnamed3</plasmid>
    </source>
</reference>
<dbReference type="RefSeq" id="WP_103428227.1">
    <property type="nucleotide sequence ID" value="NZ_CP026312.1"/>
</dbReference>
<name>A0A2I8VRK3_9EURY</name>
<protein>
    <submittedName>
        <fullName evidence="1">Beta-agarase</fullName>
    </submittedName>
</protein>
<organism evidence="1 2">
    <name type="scientific">Salinigranum rubrum</name>
    <dbReference type="NCBI Taxonomy" id="755307"/>
    <lineage>
        <taxon>Archaea</taxon>
        <taxon>Methanobacteriati</taxon>
        <taxon>Methanobacteriota</taxon>
        <taxon>Stenosarchaea group</taxon>
        <taxon>Halobacteria</taxon>
        <taxon>Halobacteriales</taxon>
        <taxon>Haloferacaceae</taxon>
        <taxon>Salinigranum</taxon>
    </lineage>
</organism>
<dbReference type="KEGG" id="srub:C2R22_23715"/>
<evidence type="ECO:0000313" key="2">
    <source>
        <dbReference type="Proteomes" id="UP000236584"/>
    </source>
</evidence>